<evidence type="ECO:0000313" key="1">
    <source>
        <dbReference type="EMBL" id="SNT06187.1"/>
    </source>
</evidence>
<evidence type="ECO:0000313" key="2">
    <source>
        <dbReference type="Proteomes" id="UP000198281"/>
    </source>
</evidence>
<proteinExistence type="predicted"/>
<reference evidence="2" key="1">
    <citation type="submission" date="2017-06" db="EMBL/GenBank/DDBJ databases">
        <authorList>
            <person name="Varghese N."/>
            <person name="Submissions S."/>
        </authorList>
    </citation>
    <scope>NUCLEOTIDE SEQUENCE [LARGE SCALE GENOMIC DNA]</scope>
    <source>
        <strain evidence="2">LNB2</strain>
    </source>
</reference>
<keyword evidence="2" id="KW-1185">Reference proteome</keyword>
<dbReference type="RefSeq" id="WP_089221041.1">
    <property type="nucleotide sequence ID" value="NZ_FZOS01000035.1"/>
</dbReference>
<accession>A0A239JK19</accession>
<dbReference type="Proteomes" id="UP000198281">
    <property type="component" value="Unassembled WGS sequence"/>
</dbReference>
<dbReference type="AlphaFoldDB" id="A0A239JK19"/>
<sequence length="81" mass="8894">MAGNDVVVRDAILQLLRAIEAQPHMCRTDAARGFAMAAAQYYTSHRDLEDVPEYLRQQAALMTSFTQSAIATGRGRLTSPP</sequence>
<protein>
    <submittedName>
        <fullName evidence="1">Uncharacterized protein</fullName>
    </submittedName>
</protein>
<name>A0A239JK19_9SPHN</name>
<organism evidence="1 2">
    <name type="scientific">Edaphosphingomonas laterariae</name>
    <dbReference type="NCBI Taxonomy" id="861865"/>
    <lineage>
        <taxon>Bacteria</taxon>
        <taxon>Pseudomonadati</taxon>
        <taxon>Pseudomonadota</taxon>
        <taxon>Alphaproteobacteria</taxon>
        <taxon>Sphingomonadales</taxon>
        <taxon>Rhizorhabdaceae</taxon>
        <taxon>Edaphosphingomonas</taxon>
    </lineage>
</organism>
<gene>
    <name evidence="1" type="ORF">SAMN06295912_13544</name>
</gene>
<dbReference type="EMBL" id="FZOS01000035">
    <property type="protein sequence ID" value="SNT06187.1"/>
    <property type="molecule type" value="Genomic_DNA"/>
</dbReference>